<dbReference type="EMBL" id="MU157832">
    <property type="protein sequence ID" value="KAF9532395.1"/>
    <property type="molecule type" value="Genomic_DNA"/>
</dbReference>
<keyword evidence="2 3" id="KW-0040">ANK repeat</keyword>
<dbReference type="Proteomes" id="UP000807306">
    <property type="component" value="Unassembled WGS sequence"/>
</dbReference>
<dbReference type="Pfam" id="PF00226">
    <property type="entry name" value="DnaJ"/>
    <property type="match status" value="1"/>
</dbReference>
<evidence type="ECO:0000256" key="4">
    <source>
        <dbReference type="SAM" id="MobiDB-lite"/>
    </source>
</evidence>
<feature type="compositionally biased region" description="Basic and acidic residues" evidence="4">
    <location>
        <begin position="506"/>
        <end position="585"/>
    </location>
</feature>
<feature type="repeat" description="ANK" evidence="3">
    <location>
        <begin position="245"/>
        <end position="277"/>
    </location>
</feature>
<sequence length="833" mass="97113">MPIRQDVQDAFTTLGLNTDADLQQATKAYKRLALLHHPDRNHNDPHATQRFQEIGHAWDICQRYYENPAFGESRFGPDDDDDFLDEEDMFEFYMFMFAETLFNRYNRESGKRYRFEQSGRRRGRGGPVFTFSPTFSSYSSSYADESQERKDRHEARQKAHNDAYERRKRELELEIEREEREAREQAKKQKADEDRLVSAHERAFQAAYSGDSDLVQNLIKEFNLDITAPRNLRSVKNLRKQDDTQYETLLHAAATHCDEHLFMFLIERGANPNMLNKHQLTPFHAAIKAGNNNLVRFIIERRGKAFQGYHPSKTTLAGHTPLQLAIESGDRTTVDLLVKHATVHDVERCWKLVDTSEELKNVLRTKKGFVPPGEGLEPPTAATSKKVQKQQELAQEKEARIAEELRRAEINRQKKEERAAKRALIEQEKKVREEEERIKRGKEEAEERQKVEELRRQEEAVARARELEEARLRVETEAKLKAEQEAKDRAAAVERVKLEKERQRIERERLQMEKRERERLEKEKRTRERLENERRDQERLEREKHERELAERQKALKAERERQAALERQERSRQAEATRKMEEVIKVQPVVTTPPAPTASLSSKKKEKKSGRPVLTEEQQKELRREKQRERRRAKAIQRQLERAEQVASPATTSPAVVSQPVTPLMDPVLPLIRPPQASSSSVKAKSNGETKVVDPEQMNERQRQRHEQAMRRRAEQSVRDKERHRRLMEERKAAKIEAKKKSSRNETPEYVPLTPVSTHTARTSVVPPPASVISPFGAQPFMEDIQTQIGVDDLFRVERPAPPLPMVVVEPPVVPKSGRPYRKFSKGQPSRT</sequence>
<feature type="compositionally biased region" description="Basic and acidic residues" evidence="4">
    <location>
        <begin position="687"/>
        <end position="748"/>
    </location>
</feature>
<evidence type="ECO:0000313" key="6">
    <source>
        <dbReference type="EMBL" id="KAF9532395.1"/>
    </source>
</evidence>
<organism evidence="6 7">
    <name type="scientific">Crepidotus variabilis</name>
    <dbReference type="NCBI Taxonomy" id="179855"/>
    <lineage>
        <taxon>Eukaryota</taxon>
        <taxon>Fungi</taxon>
        <taxon>Dikarya</taxon>
        <taxon>Basidiomycota</taxon>
        <taxon>Agaricomycotina</taxon>
        <taxon>Agaricomycetes</taxon>
        <taxon>Agaricomycetidae</taxon>
        <taxon>Agaricales</taxon>
        <taxon>Agaricineae</taxon>
        <taxon>Crepidotaceae</taxon>
        <taxon>Crepidotus</taxon>
    </lineage>
</organism>
<protein>
    <recommendedName>
        <fullName evidence="5">J domain-containing protein</fullName>
    </recommendedName>
</protein>
<evidence type="ECO:0000256" key="2">
    <source>
        <dbReference type="ARBA" id="ARBA00023043"/>
    </source>
</evidence>
<feature type="region of interest" description="Disordered" evidence="4">
    <location>
        <begin position="806"/>
        <end position="833"/>
    </location>
</feature>
<dbReference type="PRINTS" id="PR00625">
    <property type="entry name" value="JDOMAIN"/>
</dbReference>
<dbReference type="SUPFAM" id="SSF46565">
    <property type="entry name" value="Chaperone J-domain"/>
    <property type="match status" value="1"/>
</dbReference>
<dbReference type="InterPro" id="IPR036770">
    <property type="entry name" value="Ankyrin_rpt-contain_sf"/>
</dbReference>
<feature type="region of interest" description="Disordered" evidence="4">
    <location>
        <begin position="435"/>
        <end position="455"/>
    </location>
</feature>
<dbReference type="PANTHER" id="PTHR24126:SF14">
    <property type="entry name" value="ANK_REP_REGION DOMAIN-CONTAINING PROTEIN"/>
    <property type="match status" value="1"/>
</dbReference>
<dbReference type="AlphaFoldDB" id="A0A9P6ENG0"/>
<gene>
    <name evidence="6" type="ORF">CPB83DRAFT_847786</name>
</gene>
<dbReference type="Gene3D" id="1.10.287.110">
    <property type="entry name" value="DnaJ domain"/>
    <property type="match status" value="1"/>
</dbReference>
<dbReference type="OrthoDB" id="10250354at2759"/>
<evidence type="ECO:0000256" key="3">
    <source>
        <dbReference type="PROSITE-ProRule" id="PRU00023"/>
    </source>
</evidence>
<dbReference type="InterPro" id="IPR001623">
    <property type="entry name" value="DnaJ_domain"/>
</dbReference>
<dbReference type="SMART" id="SM00248">
    <property type="entry name" value="ANK"/>
    <property type="match status" value="4"/>
</dbReference>
<proteinExistence type="predicted"/>
<evidence type="ECO:0000313" key="7">
    <source>
        <dbReference type="Proteomes" id="UP000807306"/>
    </source>
</evidence>
<feature type="compositionally biased region" description="Basic and acidic residues" evidence="4">
    <location>
        <begin position="146"/>
        <end position="165"/>
    </location>
</feature>
<dbReference type="Gene3D" id="1.25.40.20">
    <property type="entry name" value="Ankyrin repeat-containing domain"/>
    <property type="match status" value="1"/>
</dbReference>
<keyword evidence="7" id="KW-1185">Reference proteome</keyword>
<dbReference type="PROSITE" id="PS50088">
    <property type="entry name" value="ANK_REPEAT"/>
    <property type="match status" value="1"/>
</dbReference>
<dbReference type="SUPFAM" id="SSF48403">
    <property type="entry name" value="Ankyrin repeat"/>
    <property type="match status" value="1"/>
</dbReference>
<dbReference type="SMART" id="SM00271">
    <property type="entry name" value="DnaJ"/>
    <property type="match status" value="1"/>
</dbReference>
<dbReference type="PROSITE" id="PS50076">
    <property type="entry name" value="DNAJ_2"/>
    <property type="match status" value="1"/>
</dbReference>
<dbReference type="PANTHER" id="PTHR24126">
    <property type="entry name" value="ANKYRIN REPEAT, PH AND SEC7 DOMAIN CONTAINING PROTEIN SECG-RELATED"/>
    <property type="match status" value="1"/>
</dbReference>
<feature type="region of interest" description="Disordered" evidence="4">
    <location>
        <begin position="138"/>
        <end position="165"/>
    </location>
</feature>
<dbReference type="InterPro" id="IPR002110">
    <property type="entry name" value="Ankyrin_rpt"/>
</dbReference>
<feature type="compositionally biased region" description="Polar residues" evidence="4">
    <location>
        <begin position="649"/>
        <end position="662"/>
    </location>
</feature>
<feature type="compositionally biased region" description="Polar residues" evidence="4">
    <location>
        <begin position="677"/>
        <end position="686"/>
    </location>
</feature>
<comment type="caution">
    <text evidence="6">The sequence shown here is derived from an EMBL/GenBank/DDBJ whole genome shotgun (WGS) entry which is preliminary data.</text>
</comment>
<reference evidence="6" key="1">
    <citation type="submission" date="2020-11" db="EMBL/GenBank/DDBJ databases">
        <authorList>
            <consortium name="DOE Joint Genome Institute"/>
            <person name="Ahrendt S."/>
            <person name="Riley R."/>
            <person name="Andreopoulos W."/>
            <person name="Labutti K."/>
            <person name="Pangilinan J."/>
            <person name="Ruiz-Duenas F.J."/>
            <person name="Barrasa J.M."/>
            <person name="Sanchez-Garcia M."/>
            <person name="Camarero S."/>
            <person name="Miyauchi S."/>
            <person name="Serrano A."/>
            <person name="Linde D."/>
            <person name="Babiker R."/>
            <person name="Drula E."/>
            <person name="Ayuso-Fernandez I."/>
            <person name="Pacheco R."/>
            <person name="Padilla G."/>
            <person name="Ferreira P."/>
            <person name="Barriuso J."/>
            <person name="Kellner H."/>
            <person name="Castanera R."/>
            <person name="Alfaro M."/>
            <person name="Ramirez L."/>
            <person name="Pisabarro A.G."/>
            <person name="Kuo A."/>
            <person name="Tritt A."/>
            <person name="Lipzen A."/>
            <person name="He G."/>
            <person name="Yan M."/>
            <person name="Ng V."/>
            <person name="Cullen D."/>
            <person name="Martin F."/>
            <person name="Rosso M.-N."/>
            <person name="Henrissat B."/>
            <person name="Hibbett D."/>
            <person name="Martinez A.T."/>
            <person name="Grigoriev I.V."/>
        </authorList>
    </citation>
    <scope>NUCLEOTIDE SEQUENCE</scope>
    <source>
        <strain evidence="6">CBS 506.95</strain>
    </source>
</reference>
<dbReference type="Pfam" id="PF12796">
    <property type="entry name" value="Ank_2"/>
    <property type="match status" value="1"/>
</dbReference>
<keyword evidence="1" id="KW-0677">Repeat</keyword>
<dbReference type="CDD" id="cd06257">
    <property type="entry name" value="DnaJ"/>
    <property type="match status" value="1"/>
</dbReference>
<accession>A0A9P6ENG0</accession>
<feature type="domain" description="J" evidence="5">
    <location>
        <begin position="9"/>
        <end position="76"/>
    </location>
</feature>
<evidence type="ECO:0000259" key="5">
    <source>
        <dbReference type="PROSITE" id="PS50076"/>
    </source>
</evidence>
<feature type="region of interest" description="Disordered" evidence="4">
    <location>
        <begin position="506"/>
        <end position="770"/>
    </location>
</feature>
<feature type="compositionally biased region" description="Basic and acidic residues" evidence="4">
    <location>
        <begin position="618"/>
        <end position="629"/>
    </location>
</feature>
<evidence type="ECO:0000256" key="1">
    <source>
        <dbReference type="ARBA" id="ARBA00022737"/>
    </source>
</evidence>
<name>A0A9P6ENG0_9AGAR</name>
<dbReference type="InterPro" id="IPR036869">
    <property type="entry name" value="J_dom_sf"/>
</dbReference>